<dbReference type="InterPro" id="IPR025436">
    <property type="entry name" value="DUF4179"/>
</dbReference>
<keyword evidence="1" id="KW-0472">Membrane</keyword>
<proteinExistence type="predicted"/>
<dbReference type="Proteomes" id="UP000723714">
    <property type="component" value="Unassembled WGS sequence"/>
</dbReference>
<reference evidence="3 4" key="1">
    <citation type="submission" date="2021-06" db="EMBL/GenBank/DDBJ databases">
        <title>Faecalicatena sp. nov. isolated from porcine feces.</title>
        <authorList>
            <person name="Oh B.S."/>
            <person name="Lee J.H."/>
        </authorList>
    </citation>
    <scope>NUCLEOTIDE SEQUENCE [LARGE SCALE GENOMIC DNA]</scope>
    <source>
        <strain evidence="3 4">AGMB00832</strain>
    </source>
</reference>
<sequence>MGKSDYDMDIKEMLQEEIEIPKAVDESFEQAYGKIRRGEVQMKRLNNGKRRRIYQKAGVAAAAACMVIALTGVLYVNPALAKDIPILGDVFAKIQQMRDSSPYPDKDKTAYDKIAEHSNPVNDPTNVAENQGISMEISDAYCDGHELYFTLSLKTEDEEMNQADRIELMSYREGSSEPNIAWLTVNGEEVYPTSAMSLQKADDQVYVTLVRVEAMNMPKGTFPEDMDVALNIGAASGYQDSDVPTAEFKTIKGSWKLAFHPQIDTSNNRTTELQAEKDGFVVKEVTKTPSNTYVTLVVPADWAAKNPADVLTDTAGNRIYEESGRIVEQEDGSWIKYMVFDQTDADQFILQMYDKNAELAENEPVPLVVEIPFSME</sequence>
<keyword evidence="1" id="KW-0812">Transmembrane</keyword>
<protein>
    <submittedName>
        <fullName evidence="3">DUF4179 domain-containing protein</fullName>
    </submittedName>
</protein>
<organism evidence="3 4">
    <name type="scientific">Faecalicatena faecalis</name>
    <dbReference type="NCBI Taxonomy" id="2726362"/>
    <lineage>
        <taxon>Bacteria</taxon>
        <taxon>Bacillati</taxon>
        <taxon>Bacillota</taxon>
        <taxon>Clostridia</taxon>
        <taxon>Lachnospirales</taxon>
        <taxon>Lachnospiraceae</taxon>
        <taxon>Faecalicatena</taxon>
    </lineage>
</organism>
<accession>A0ABS6D0T5</accession>
<name>A0ABS6D0T5_9FIRM</name>
<evidence type="ECO:0000313" key="4">
    <source>
        <dbReference type="Proteomes" id="UP000723714"/>
    </source>
</evidence>
<evidence type="ECO:0000259" key="2">
    <source>
        <dbReference type="Pfam" id="PF13786"/>
    </source>
</evidence>
<gene>
    <name evidence="3" type="ORF">HGO97_003920</name>
</gene>
<dbReference type="RefSeq" id="WP_216239643.1">
    <property type="nucleotide sequence ID" value="NZ_JABACJ020000002.1"/>
</dbReference>
<feature type="domain" description="DUF4179" evidence="2">
    <location>
        <begin position="49"/>
        <end position="154"/>
    </location>
</feature>
<evidence type="ECO:0000313" key="3">
    <source>
        <dbReference type="EMBL" id="MBU3874960.1"/>
    </source>
</evidence>
<keyword evidence="4" id="KW-1185">Reference proteome</keyword>
<comment type="caution">
    <text evidence="3">The sequence shown here is derived from an EMBL/GenBank/DDBJ whole genome shotgun (WGS) entry which is preliminary data.</text>
</comment>
<dbReference type="EMBL" id="JABACJ020000002">
    <property type="protein sequence ID" value="MBU3874960.1"/>
    <property type="molecule type" value="Genomic_DNA"/>
</dbReference>
<keyword evidence="1" id="KW-1133">Transmembrane helix</keyword>
<feature type="transmembrane region" description="Helical" evidence="1">
    <location>
        <begin position="53"/>
        <end position="76"/>
    </location>
</feature>
<dbReference type="Pfam" id="PF13786">
    <property type="entry name" value="DUF4179"/>
    <property type="match status" value="1"/>
</dbReference>
<evidence type="ECO:0000256" key="1">
    <source>
        <dbReference type="SAM" id="Phobius"/>
    </source>
</evidence>